<dbReference type="Proteomes" id="UP000674318">
    <property type="component" value="Unassembled WGS sequence"/>
</dbReference>
<feature type="compositionally biased region" description="Basic and acidic residues" evidence="2">
    <location>
        <begin position="337"/>
        <end position="348"/>
    </location>
</feature>
<dbReference type="OrthoDB" id="267328at2759"/>
<dbReference type="KEGG" id="phet:94289974"/>
<keyword evidence="3" id="KW-0472">Membrane</keyword>
<organism evidence="4 5">
    <name type="scientific">Porcisia hertigi</name>
    <dbReference type="NCBI Taxonomy" id="2761500"/>
    <lineage>
        <taxon>Eukaryota</taxon>
        <taxon>Discoba</taxon>
        <taxon>Euglenozoa</taxon>
        <taxon>Kinetoplastea</taxon>
        <taxon>Metakinetoplastina</taxon>
        <taxon>Trypanosomatida</taxon>
        <taxon>Trypanosomatidae</taxon>
        <taxon>Leishmaniinae</taxon>
        <taxon>Porcisia</taxon>
    </lineage>
</organism>
<sequence length="348" mass="39270">MASPLTAIIGVSIVLGIFGLLVLTLVLTSFCADNERSRTESRETRQRVEQMRRRHQQEQRQWRQRRFRDVALLLIERGEALEGVPVAFQLPNQPEVSARRNLRRRRSNGIRLRESEMQLEDGADSGLGDAEALRISRLTLEELLADGRPRDADPGPDVMQMLLDGHEIRRHPTSEDDDSDHHLDGDEATTVNAARLLNQQDNGTGRNAPTAVNTGIGHAVTAPLNNQQPPVTREITVLHELHREKRRKYRKPAEEVYGEGAEYVQNPANDSFRQVDKGPESPTTPSRLWRLISPFTSFILNRSFADNKSAFEVVSRQESRVPQGNDVNTLRSPFETARGDRPSRGAPF</sequence>
<feature type="compositionally biased region" description="Polar residues" evidence="2">
    <location>
        <begin position="320"/>
        <end position="331"/>
    </location>
</feature>
<keyword evidence="1" id="KW-0175">Coiled coil</keyword>
<keyword evidence="5" id="KW-1185">Reference proteome</keyword>
<evidence type="ECO:0000256" key="1">
    <source>
        <dbReference type="SAM" id="Coils"/>
    </source>
</evidence>
<feature type="region of interest" description="Disordered" evidence="2">
    <location>
        <begin position="316"/>
        <end position="348"/>
    </location>
</feature>
<comment type="caution">
    <text evidence="4">The sequence shown here is derived from an EMBL/GenBank/DDBJ whole genome shotgun (WGS) entry which is preliminary data.</text>
</comment>
<gene>
    <name evidence="4" type="ORF">JKF63_03900</name>
</gene>
<keyword evidence="3" id="KW-1133">Transmembrane helix</keyword>
<protein>
    <submittedName>
        <fullName evidence="4">Uncharacterized protein</fullName>
    </submittedName>
</protein>
<feature type="transmembrane region" description="Helical" evidence="3">
    <location>
        <begin position="6"/>
        <end position="32"/>
    </location>
</feature>
<keyword evidence="3" id="KW-0812">Transmembrane</keyword>
<evidence type="ECO:0000256" key="3">
    <source>
        <dbReference type="SAM" id="Phobius"/>
    </source>
</evidence>
<dbReference type="GeneID" id="94289974"/>
<dbReference type="EMBL" id="JAFJZO010000031">
    <property type="protein sequence ID" value="KAG5497635.1"/>
    <property type="molecule type" value="Genomic_DNA"/>
</dbReference>
<accession>A0A836IKZ8</accession>
<evidence type="ECO:0000313" key="5">
    <source>
        <dbReference type="Proteomes" id="UP000674318"/>
    </source>
</evidence>
<name>A0A836IKZ8_9TRYP</name>
<evidence type="ECO:0000256" key="2">
    <source>
        <dbReference type="SAM" id="MobiDB-lite"/>
    </source>
</evidence>
<dbReference type="AlphaFoldDB" id="A0A836IKZ8"/>
<evidence type="ECO:0000313" key="4">
    <source>
        <dbReference type="EMBL" id="KAG5497635.1"/>
    </source>
</evidence>
<proteinExistence type="predicted"/>
<feature type="coiled-coil region" evidence="1">
    <location>
        <begin position="34"/>
        <end position="65"/>
    </location>
</feature>
<dbReference type="RefSeq" id="XP_067755103.1">
    <property type="nucleotide sequence ID" value="XM_067899897.1"/>
</dbReference>
<reference evidence="4 5" key="1">
    <citation type="submission" date="2021-02" db="EMBL/GenBank/DDBJ databases">
        <title>Porcisia hertigi Genome sequencing and assembly.</title>
        <authorList>
            <person name="Almutairi H."/>
            <person name="Gatherer D."/>
        </authorList>
    </citation>
    <scope>NUCLEOTIDE SEQUENCE [LARGE SCALE GENOMIC DNA]</scope>
    <source>
        <strain evidence="4 5">C119</strain>
    </source>
</reference>